<dbReference type="InterPro" id="IPR041490">
    <property type="entry name" value="KstR2_TetR_C"/>
</dbReference>
<dbReference type="PRINTS" id="PR00455">
    <property type="entry name" value="HTHTETR"/>
</dbReference>
<dbReference type="Proteomes" id="UP001596250">
    <property type="component" value="Unassembled WGS sequence"/>
</dbReference>
<dbReference type="Pfam" id="PF17932">
    <property type="entry name" value="TetR_C_24"/>
    <property type="match status" value="1"/>
</dbReference>
<sequence>MKGTDRKQWILDAALKSFAMFGYKATTMEQVAKIAKVGKGTIYTFFTTKEQLFDEIIHQVIMEMKELADHTIDRNLPFLENLHRVLYGMLDFREKHELTIRLSYEVQDMGTPMAKEGMLKVEKAIRAYIQKEIERAIERREIKECDPQVTAFVILKLYVALVSDWSKTNEPLSKEQISGIFKLYLAEGLEIKT</sequence>
<proteinExistence type="predicted"/>
<evidence type="ECO:0000313" key="4">
    <source>
        <dbReference type="EMBL" id="MFC5985455.1"/>
    </source>
</evidence>
<accession>A0ABW1IK77</accession>
<feature type="DNA-binding region" description="H-T-H motif" evidence="2">
    <location>
        <begin position="27"/>
        <end position="46"/>
    </location>
</feature>
<dbReference type="InterPro" id="IPR009057">
    <property type="entry name" value="Homeodomain-like_sf"/>
</dbReference>
<evidence type="ECO:0000259" key="3">
    <source>
        <dbReference type="PROSITE" id="PS50977"/>
    </source>
</evidence>
<organism evidence="4 5">
    <name type="scientific">Marinicrinis lubricantis</name>
    <dbReference type="NCBI Taxonomy" id="2086470"/>
    <lineage>
        <taxon>Bacteria</taxon>
        <taxon>Bacillati</taxon>
        <taxon>Bacillota</taxon>
        <taxon>Bacilli</taxon>
        <taxon>Bacillales</taxon>
        <taxon>Paenibacillaceae</taxon>
    </lineage>
</organism>
<dbReference type="InterPro" id="IPR001647">
    <property type="entry name" value="HTH_TetR"/>
</dbReference>
<dbReference type="Pfam" id="PF00440">
    <property type="entry name" value="TetR_N"/>
    <property type="match status" value="1"/>
</dbReference>
<dbReference type="Gene3D" id="1.10.357.10">
    <property type="entry name" value="Tetracycline Repressor, domain 2"/>
    <property type="match status" value="1"/>
</dbReference>
<dbReference type="EMBL" id="JBHSQV010000026">
    <property type="protein sequence ID" value="MFC5985455.1"/>
    <property type="molecule type" value="Genomic_DNA"/>
</dbReference>
<evidence type="ECO:0000256" key="1">
    <source>
        <dbReference type="ARBA" id="ARBA00023125"/>
    </source>
</evidence>
<dbReference type="InterPro" id="IPR050624">
    <property type="entry name" value="HTH-type_Tx_Regulator"/>
</dbReference>
<dbReference type="PANTHER" id="PTHR43479">
    <property type="entry name" value="ACREF/ENVCD OPERON REPRESSOR-RELATED"/>
    <property type="match status" value="1"/>
</dbReference>
<reference evidence="5" key="1">
    <citation type="journal article" date="2019" name="Int. J. Syst. Evol. Microbiol.">
        <title>The Global Catalogue of Microorganisms (GCM) 10K type strain sequencing project: providing services to taxonomists for standard genome sequencing and annotation.</title>
        <authorList>
            <consortium name="The Broad Institute Genomics Platform"/>
            <consortium name="The Broad Institute Genome Sequencing Center for Infectious Disease"/>
            <person name="Wu L."/>
            <person name="Ma J."/>
        </authorList>
    </citation>
    <scope>NUCLEOTIDE SEQUENCE [LARGE SCALE GENOMIC DNA]</scope>
    <source>
        <strain evidence="5">CCM 8749</strain>
    </source>
</reference>
<dbReference type="SUPFAM" id="SSF48498">
    <property type="entry name" value="Tetracyclin repressor-like, C-terminal domain"/>
    <property type="match status" value="1"/>
</dbReference>
<dbReference type="PROSITE" id="PS50977">
    <property type="entry name" value="HTH_TETR_2"/>
    <property type="match status" value="1"/>
</dbReference>
<keyword evidence="1 2" id="KW-0238">DNA-binding</keyword>
<dbReference type="RefSeq" id="WP_379892308.1">
    <property type="nucleotide sequence ID" value="NZ_CBCSCT010000050.1"/>
</dbReference>
<evidence type="ECO:0000313" key="5">
    <source>
        <dbReference type="Proteomes" id="UP001596250"/>
    </source>
</evidence>
<gene>
    <name evidence="4" type="ORF">ACFPXP_03250</name>
</gene>
<dbReference type="Gene3D" id="1.10.10.60">
    <property type="entry name" value="Homeodomain-like"/>
    <property type="match status" value="1"/>
</dbReference>
<dbReference type="PROSITE" id="PS01081">
    <property type="entry name" value="HTH_TETR_1"/>
    <property type="match status" value="1"/>
</dbReference>
<dbReference type="SUPFAM" id="SSF46689">
    <property type="entry name" value="Homeodomain-like"/>
    <property type="match status" value="1"/>
</dbReference>
<comment type="caution">
    <text evidence="4">The sequence shown here is derived from an EMBL/GenBank/DDBJ whole genome shotgun (WGS) entry which is preliminary data.</text>
</comment>
<dbReference type="InterPro" id="IPR023772">
    <property type="entry name" value="DNA-bd_HTH_TetR-type_CS"/>
</dbReference>
<keyword evidence="5" id="KW-1185">Reference proteome</keyword>
<dbReference type="PANTHER" id="PTHR43479:SF11">
    <property type="entry name" value="ACREF_ENVCD OPERON REPRESSOR-RELATED"/>
    <property type="match status" value="1"/>
</dbReference>
<evidence type="ECO:0000256" key="2">
    <source>
        <dbReference type="PROSITE-ProRule" id="PRU00335"/>
    </source>
</evidence>
<protein>
    <submittedName>
        <fullName evidence="4">TetR/AcrR family transcriptional regulator</fullName>
    </submittedName>
</protein>
<name>A0ABW1IK77_9BACL</name>
<feature type="domain" description="HTH tetR-type" evidence="3">
    <location>
        <begin position="4"/>
        <end position="64"/>
    </location>
</feature>
<dbReference type="InterPro" id="IPR036271">
    <property type="entry name" value="Tet_transcr_reg_TetR-rel_C_sf"/>
</dbReference>